<evidence type="ECO:0000313" key="3">
    <source>
        <dbReference type="Proteomes" id="UP000619244"/>
    </source>
</evidence>
<accession>A0A918U391</accession>
<protein>
    <submittedName>
        <fullName evidence="2">Uncharacterized protein</fullName>
    </submittedName>
</protein>
<dbReference type="Proteomes" id="UP000619244">
    <property type="component" value="Unassembled WGS sequence"/>
</dbReference>
<evidence type="ECO:0000256" key="1">
    <source>
        <dbReference type="SAM" id="MobiDB-lite"/>
    </source>
</evidence>
<dbReference type="EMBL" id="BMVU01000021">
    <property type="protein sequence ID" value="GGX84560.1"/>
    <property type="molecule type" value="Genomic_DNA"/>
</dbReference>
<dbReference type="AlphaFoldDB" id="A0A918U391"/>
<evidence type="ECO:0000313" key="2">
    <source>
        <dbReference type="EMBL" id="GGX84560.1"/>
    </source>
</evidence>
<reference evidence="2" key="2">
    <citation type="submission" date="2020-09" db="EMBL/GenBank/DDBJ databases">
        <authorList>
            <person name="Sun Q."/>
            <person name="Ohkuma M."/>
        </authorList>
    </citation>
    <scope>NUCLEOTIDE SEQUENCE</scope>
    <source>
        <strain evidence="2">JCM 4790</strain>
    </source>
</reference>
<name>A0A918U391_9ACTN</name>
<proteinExistence type="predicted"/>
<gene>
    <name evidence="2" type="ORF">GCM10010358_43470</name>
</gene>
<comment type="caution">
    <text evidence="2">The sequence shown here is derived from an EMBL/GenBank/DDBJ whole genome shotgun (WGS) entry which is preliminary data.</text>
</comment>
<feature type="compositionally biased region" description="Basic residues" evidence="1">
    <location>
        <begin position="10"/>
        <end position="34"/>
    </location>
</feature>
<sequence>MTDSKDDHRIGRRRLPSGPRPRRGARAYDRRRRPPTAGRGPLPDRYTCTTPHPHDSGRSM</sequence>
<feature type="region of interest" description="Disordered" evidence="1">
    <location>
        <begin position="1"/>
        <end position="60"/>
    </location>
</feature>
<reference evidence="2" key="1">
    <citation type="journal article" date="2014" name="Int. J. Syst. Evol. Microbiol.">
        <title>Complete genome sequence of Corynebacterium casei LMG S-19264T (=DSM 44701T), isolated from a smear-ripened cheese.</title>
        <authorList>
            <consortium name="US DOE Joint Genome Institute (JGI-PGF)"/>
            <person name="Walter F."/>
            <person name="Albersmeier A."/>
            <person name="Kalinowski J."/>
            <person name="Ruckert C."/>
        </authorList>
    </citation>
    <scope>NUCLEOTIDE SEQUENCE</scope>
    <source>
        <strain evidence="2">JCM 4790</strain>
    </source>
</reference>
<organism evidence="2 3">
    <name type="scientific">Streptomyces minutiscleroticus</name>
    <dbReference type="NCBI Taxonomy" id="68238"/>
    <lineage>
        <taxon>Bacteria</taxon>
        <taxon>Bacillati</taxon>
        <taxon>Actinomycetota</taxon>
        <taxon>Actinomycetes</taxon>
        <taxon>Kitasatosporales</taxon>
        <taxon>Streptomycetaceae</taxon>
        <taxon>Streptomyces</taxon>
    </lineage>
</organism>
<keyword evidence="3" id="KW-1185">Reference proteome</keyword>